<dbReference type="InterPro" id="IPR040256">
    <property type="entry name" value="At4g02000-like"/>
</dbReference>
<feature type="domain" description="Zinc knuckle CX2CX4HX4C" evidence="5">
    <location>
        <begin position="161"/>
        <end position="208"/>
    </location>
</feature>
<feature type="compositionally biased region" description="Basic and acidic residues" evidence="1">
    <location>
        <begin position="250"/>
        <end position="262"/>
    </location>
</feature>
<dbReference type="eggNOG" id="KOG1075">
    <property type="taxonomic scope" value="Eukaryota"/>
</dbReference>
<dbReference type="PANTHER" id="PTHR31286:SF162">
    <property type="entry name" value="DUF4283 DOMAIN-CONTAINING PROTEIN-RELATED"/>
    <property type="match status" value="1"/>
</dbReference>
<dbReference type="Pfam" id="PF13456">
    <property type="entry name" value="RVT_3"/>
    <property type="match status" value="1"/>
</dbReference>
<reference evidence="6 7" key="1">
    <citation type="journal article" date="2014" name="Genome Biol.">
        <title>Transcriptome and methylome profiling reveals relics of genome dominance in the mesopolyploid Brassica oleracea.</title>
        <authorList>
            <person name="Parkin I.A."/>
            <person name="Koh C."/>
            <person name="Tang H."/>
            <person name="Robinson S.J."/>
            <person name="Kagale S."/>
            <person name="Clarke W.E."/>
            <person name="Town C.D."/>
            <person name="Nixon J."/>
            <person name="Krishnakumar V."/>
            <person name="Bidwell S.L."/>
            <person name="Denoeud F."/>
            <person name="Belcram H."/>
            <person name="Links M.G."/>
            <person name="Just J."/>
            <person name="Clarke C."/>
            <person name="Bender T."/>
            <person name="Huebert T."/>
            <person name="Mason A.S."/>
            <person name="Pires J.C."/>
            <person name="Barker G."/>
            <person name="Moore J."/>
            <person name="Walley P.G."/>
            <person name="Manoli S."/>
            <person name="Batley J."/>
            <person name="Edwards D."/>
            <person name="Nelson M.N."/>
            <person name="Wang X."/>
            <person name="Paterson A.H."/>
            <person name="King G."/>
            <person name="Bancroft I."/>
            <person name="Chalhoub B."/>
            <person name="Sharpe A.G."/>
        </authorList>
    </citation>
    <scope>NUCLEOTIDE SEQUENCE</scope>
    <source>
        <strain evidence="6 7">cv. TO1000</strain>
    </source>
</reference>
<organism evidence="6 7">
    <name type="scientific">Brassica oleracea var. oleracea</name>
    <dbReference type="NCBI Taxonomy" id="109376"/>
    <lineage>
        <taxon>Eukaryota</taxon>
        <taxon>Viridiplantae</taxon>
        <taxon>Streptophyta</taxon>
        <taxon>Embryophyta</taxon>
        <taxon>Tracheophyta</taxon>
        <taxon>Spermatophyta</taxon>
        <taxon>Magnoliopsida</taxon>
        <taxon>eudicotyledons</taxon>
        <taxon>Gunneridae</taxon>
        <taxon>Pentapetalae</taxon>
        <taxon>rosids</taxon>
        <taxon>malvids</taxon>
        <taxon>Brassicales</taxon>
        <taxon>Brassicaceae</taxon>
        <taxon>Brassiceae</taxon>
        <taxon>Brassica</taxon>
    </lineage>
</organism>
<evidence type="ECO:0000259" key="4">
    <source>
        <dbReference type="Pfam" id="PF14111"/>
    </source>
</evidence>
<dbReference type="InterPro" id="IPR026960">
    <property type="entry name" value="RVT-Znf"/>
</dbReference>
<dbReference type="HOGENOM" id="CLU_016441_0_0_1"/>
<dbReference type="AlphaFoldDB" id="A0A0D3ASE3"/>
<dbReference type="OMA" id="THEMAYC"/>
<dbReference type="Gramene" id="Bo2g100670.1">
    <property type="protein sequence ID" value="Bo2g100670.1"/>
    <property type="gene ID" value="Bo2g100670"/>
</dbReference>
<dbReference type="InterPro" id="IPR002156">
    <property type="entry name" value="RNaseH_domain"/>
</dbReference>
<evidence type="ECO:0000256" key="1">
    <source>
        <dbReference type="SAM" id="MobiDB-lite"/>
    </source>
</evidence>
<feature type="region of interest" description="Disordered" evidence="1">
    <location>
        <begin position="452"/>
        <end position="526"/>
    </location>
</feature>
<dbReference type="Pfam" id="PF14111">
    <property type="entry name" value="DUF4283"/>
    <property type="match status" value="1"/>
</dbReference>
<dbReference type="GO" id="GO:0003676">
    <property type="term" value="F:nucleic acid binding"/>
    <property type="evidence" value="ECO:0007669"/>
    <property type="project" value="InterPro"/>
</dbReference>
<feature type="domain" description="Reverse transcriptase zinc-binding" evidence="3">
    <location>
        <begin position="603"/>
        <end position="678"/>
    </location>
</feature>
<keyword evidence="7" id="KW-1185">Reference proteome</keyword>
<dbReference type="InterPro" id="IPR025558">
    <property type="entry name" value="DUF4283"/>
</dbReference>
<protein>
    <recommendedName>
        <fullName evidence="8">DUF4283 domain-containing protein</fullName>
    </recommendedName>
</protein>
<evidence type="ECO:0000259" key="2">
    <source>
        <dbReference type="Pfam" id="PF13456"/>
    </source>
</evidence>
<accession>A0A0D3ASE3</accession>
<dbReference type="Proteomes" id="UP000032141">
    <property type="component" value="Chromosome C2"/>
</dbReference>
<dbReference type="PANTHER" id="PTHR31286">
    <property type="entry name" value="GLYCINE-RICH CELL WALL STRUCTURAL PROTEIN 1.8-LIKE"/>
    <property type="match status" value="1"/>
</dbReference>
<feature type="domain" description="DUF4283" evidence="4">
    <location>
        <begin position="33"/>
        <end position="109"/>
    </location>
</feature>
<feature type="compositionally biased region" description="Basic and acidic residues" evidence="1">
    <location>
        <begin position="354"/>
        <end position="363"/>
    </location>
</feature>
<proteinExistence type="predicted"/>
<dbReference type="Pfam" id="PF13966">
    <property type="entry name" value="zf-RVT"/>
    <property type="match status" value="1"/>
</dbReference>
<dbReference type="EnsemblPlants" id="Bo2g100670.1">
    <property type="protein sequence ID" value="Bo2g100670.1"/>
    <property type="gene ID" value="Bo2g100670"/>
</dbReference>
<evidence type="ECO:0000259" key="3">
    <source>
        <dbReference type="Pfam" id="PF13966"/>
    </source>
</evidence>
<feature type="domain" description="RNase H type-1" evidence="2">
    <location>
        <begin position="786"/>
        <end position="861"/>
    </location>
</feature>
<evidence type="ECO:0000313" key="6">
    <source>
        <dbReference type="EnsemblPlants" id="Bo2g100670.1"/>
    </source>
</evidence>
<name>A0A0D3ASE3_BRAOL</name>
<feature type="compositionally biased region" description="Basic and acidic residues" evidence="1">
    <location>
        <begin position="321"/>
        <end position="332"/>
    </location>
</feature>
<feature type="region of interest" description="Disordered" evidence="1">
    <location>
        <begin position="250"/>
        <end position="371"/>
    </location>
</feature>
<feature type="compositionally biased region" description="Basic and acidic residues" evidence="1">
    <location>
        <begin position="282"/>
        <end position="298"/>
    </location>
</feature>
<dbReference type="GO" id="GO:0004523">
    <property type="term" value="F:RNA-DNA hybrid ribonuclease activity"/>
    <property type="evidence" value="ECO:0007669"/>
    <property type="project" value="InterPro"/>
</dbReference>
<feature type="compositionally biased region" description="Basic residues" evidence="1">
    <location>
        <begin position="476"/>
        <end position="493"/>
    </location>
</feature>
<evidence type="ECO:0000259" key="5">
    <source>
        <dbReference type="Pfam" id="PF14392"/>
    </source>
</evidence>
<dbReference type="Pfam" id="PF14392">
    <property type="entry name" value="zf-CCHC_4"/>
    <property type="match status" value="1"/>
</dbReference>
<dbReference type="InterPro" id="IPR025836">
    <property type="entry name" value="Zn_knuckle_CX2CX4HX4C"/>
</dbReference>
<sequence length="864" mass="97962">MADVKGNGICYDNDEGPIQLTDQDDSPTIHDYRLSLIGKILNPKKQTVEKLIQTMSAQWGMQDRITANDLGNGKFLLNFLNEEDIKAVLCQGPFHYNFCMFVLVRWEPVVHDDYPWIILFWVEITGIPHHLWTIKNLRNIGGRLGHIDTVKLSVGRLLLDVDTRKPLTFSRKIASPEGEEATIQIHYEKLFKHCSSCGMVTHEMAYCPQKVNDVKNQGVKAGVFARVQLPLSDGSRQSRCVIRNRMADMDARRSQHNNDRNDGSCYDGSSDRHRRFQLGQDRNYDKGASKVGGNDRKIVSTSSRHGSRYAPYGTRKSQTWRIKERRVSREVGDANEPYARSPQPARSKRSSTGKSDEIMDQEGHNSSGKRIASTIVTPVRYDHDEKGSPAEDQIIGALTGMGIGGTSNTIHEVYNKEMMIEDQEDDLMGEDVMEMEVEGSKNVGVHNQMADKAIQKSKASSSHKSGGKSRIPVGKLSKKAGFLRRGSPKLHRSSSREKNLSGRHHTGAAKNLRSGTRRSNGLEGSKNTSGLSDLINLVTKEWDVGLLENYVDHEDIPLIRSLATSSAHRHDTLCWNYTRNDQYTVKSGYWVAQNVLKTEEEKEVLEPSITKLQAFAWKLRAPTKKCHLIWQLLTGHVAVTRNLARRNMRCDNYCPRCGELEESVTHAIFECPPALQVWSLSSTPSSPCLFPVPSVYTNMDYLFWRKNNIIEPEKDKDPYPWIIWYIRKARNDKLFRGIDRDPLDLVRHAENECQAWFDANEVVQHVVQDIITEEPQVISLGNICLVDGSWTASAQFSGCRWVWRDSGGNIQLLGTRNFNRRESALHSEVEALRWTMENMLQHSTCQSFGTDCKELIAMIKEPHA</sequence>
<evidence type="ECO:0008006" key="8">
    <source>
        <dbReference type="Google" id="ProtNLM"/>
    </source>
</evidence>
<reference evidence="6" key="2">
    <citation type="submission" date="2015-03" db="UniProtKB">
        <authorList>
            <consortium name="EnsemblPlants"/>
        </authorList>
    </citation>
    <scope>IDENTIFICATION</scope>
</reference>
<evidence type="ECO:0000313" key="7">
    <source>
        <dbReference type="Proteomes" id="UP000032141"/>
    </source>
</evidence>